<dbReference type="EMBL" id="SRLS01000018">
    <property type="protein sequence ID" value="TGE15895.1"/>
    <property type="molecule type" value="Genomic_DNA"/>
</dbReference>
<dbReference type="GO" id="GO:0015675">
    <property type="term" value="P:nickel cation transport"/>
    <property type="evidence" value="ECO:0007669"/>
    <property type="project" value="UniProtKB-KW"/>
</dbReference>
<evidence type="ECO:0000256" key="3">
    <source>
        <dbReference type="ARBA" id="ARBA00022475"/>
    </source>
</evidence>
<evidence type="ECO:0000256" key="9">
    <source>
        <dbReference type="RuleBase" id="RU363032"/>
    </source>
</evidence>
<comment type="similarity">
    <text evidence="9">Belongs to the binding-protein-dependent transport system permease family.</text>
</comment>
<dbReference type="RefSeq" id="WP_103297153.1">
    <property type="nucleotide sequence ID" value="NZ_PPQT01000011.1"/>
</dbReference>
<evidence type="ECO:0000313" key="14">
    <source>
        <dbReference type="Proteomes" id="UP000297598"/>
    </source>
</evidence>
<feature type="transmembrane region" description="Helical" evidence="9">
    <location>
        <begin position="124"/>
        <end position="141"/>
    </location>
</feature>
<organism evidence="11 13">
    <name type="scientific">Staphylococcus petrasii</name>
    <dbReference type="NCBI Taxonomy" id="1276936"/>
    <lineage>
        <taxon>Bacteria</taxon>
        <taxon>Bacillati</taxon>
        <taxon>Bacillota</taxon>
        <taxon>Bacilli</taxon>
        <taxon>Bacillales</taxon>
        <taxon>Staphylococcaceae</taxon>
        <taxon>Staphylococcus</taxon>
    </lineage>
</organism>
<protein>
    <submittedName>
        <fullName evidence="12">ABC transporter permease</fullName>
    </submittedName>
    <submittedName>
        <fullName evidence="11">Oligopeptide permease, channel-forming protein</fullName>
    </submittedName>
</protein>
<dbReference type="PANTHER" id="PTHR43386">
    <property type="entry name" value="OLIGOPEPTIDE TRANSPORT SYSTEM PERMEASE PROTEIN APPC"/>
    <property type="match status" value="1"/>
</dbReference>
<reference evidence="11 13" key="1">
    <citation type="submission" date="2018-06" db="EMBL/GenBank/DDBJ databases">
        <authorList>
            <consortium name="Pathogen Informatics"/>
            <person name="Doyle S."/>
        </authorList>
    </citation>
    <scope>NUCLEOTIDE SEQUENCE [LARGE SCALE GENOMIC DNA]</scope>
    <source>
        <strain evidence="11 13">NCTC13830</strain>
    </source>
</reference>
<gene>
    <name evidence="11" type="primary">opp-3C</name>
    <name evidence="12" type="ORF">BJR09_10585</name>
    <name evidence="11" type="ORF">NCTC13830_00138</name>
</gene>
<evidence type="ECO:0000313" key="13">
    <source>
        <dbReference type="Proteomes" id="UP000254047"/>
    </source>
</evidence>
<keyword evidence="14" id="KW-1185">Reference proteome</keyword>
<dbReference type="PANTHER" id="PTHR43386:SF1">
    <property type="entry name" value="D,D-DIPEPTIDE TRANSPORT SYSTEM PERMEASE PROTEIN DDPC-RELATED"/>
    <property type="match status" value="1"/>
</dbReference>
<proteinExistence type="inferred from homology"/>
<keyword evidence="5 9" id="KW-0812">Transmembrane</keyword>
<dbReference type="SUPFAM" id="SSF161098">
    <property type="entry name" value="MetI-like"/>
    <property type="match status" value="1"/>
</dbReference>
<keyword evidence="7" id="KW-0921">Nickel transport</keyword>
<evidence type="ECO:0000313" key="11">
    <source>
        <dbReference type="EMBL" id="SUM42619.1"/>
    </source>
</evidence>
<sequence>MKRHSKTYVTVSLDVSVFIALIFYSIMRSNHQFAPLESPGLQHLLGTDQLGRDFLARLCVGSLVTLSLTAIVIIVSVGIGLALGLIAGIERKWLDQLVMFMADMLLAIPSFIIALVVLSLVSNSMIGMILALTLGWMGRYLRYFRNLTRDIQKQPFIQYAVLSGNSKLKTTVTHVIPHLCSNIFALITADFGKIMLSISGLAFLGLGIKPPTPELGTILFDGKSYFNGAPWLFFFPGLLLGGYALLFQIINKKITR</sequence>
<evidence type="ECO:0000256" key="1">
    <source>
        <dbReference type="ARBA" id="ARBA00004651"/>
    </source>
</evidence>
<dbReference type="AlphaFoldDB" id="A0A380FUR2"/>
<reference evidence="12 14" key="2">
    <citation type="submission" date="2019-04" db="EMBL/GenBank/DDBJ databases">
        <title>Genomic characterization of Staphylococcus petrasii strains.</title>
        <authorList>
            <person name="Vrbovska V."/>
            <person name="Kovarovic V."/>
            <person name="Maslanova I."/>
            <person name="Indrakova A."/>
            <person name="Petras P."/>
            <person name="Sedo O."/>
            <person name="Svec P."/>
            <person name="Fisarova L."/>
            <person name="Sedlacek I."/>
            <person name="Doskar J."/>
            <person name="Pantucek R."/>
        </authorList>
    </citation>
    <scope>NUCLEOTIDE SEQUENCE [LARGE SCALE GENOMIC DNA]</scope>
    <source>
        <strain evidence="12 14">P5404</strain>
    </source>
</reference>
<evidence type="ECO:0000256" key="5">
    <source>
        <dbReference type="ARBA" id="ARBA00022692"/>
    </source>
</evidence>
<name>A0A380FUR2_9STAP</name>
<feature type="domain" description="ABC transmembrane type-1" evidence="10">
    <location>
        <begin position="62"/>
        <end position="251"/>
    </location>
</feature>
<dbReference type="InterPro" id="IPR035906">
    <property type="entry name" value="MetI-like_sf"/>
</dbReference>
<evidence type="ECO:0000256" key="2">
    <source>
        <dbReference type="ARBA" id="ARBA00022448"/>
    </source>
</evidence>
<dbReference type="Proteomes" id="UP000297598">
    <property type="component" value="Unassembled WGS sequence"/>
</dbReference>
<dbReference type="EMBL" id="UHDO01000001">
    <property type="protein sequence ID" value="SUM42619.1"/>
    <property type="molecule type" value="Genomic_DNA"/>
</dbReference>
<feature type="transmembrane region" description="Helical" evidence="9">
    <location>
        <begin position="183"/>
        <end position="208"/>
    </location>
</feature>
<keyword evidence="2 9" id="KW-0813">Transport</keyword>
<accession>A0A380FUR2</accession>
<dbReference type="CDD" id="cd06261">
    <property type="entry name" value="TM_PBP2"/>
    <property type="match status" value="1"/>
</dbReference>
<dbReference type="PROSITE" id="PS50928">
    <property type="entry name" value="ABC_TM1"/>
    <property type="match status" value="1"/>
</dbReference>
<keyword evidence="8 9" id="KW-0472">Membrane</keyword>
<keyword evidence="7" id="KW-0406">Ion transport</keyword>
<comment type="subcellular location">
    <subcellularLocation>
        <location evidence="1 9">Cell membrane</location>
        <topology evidence="1 9">Multi-pass membrane protein</topology>
    </subcellularLocation>
</comment>
<feature type="transmembrane region" description="Helical" evidence="9">
    <location>
        <begin position="7"/>
        <end position="27"/>
    </location>
</feature>
<dbReference type="GO" id="GO:0005886">
    <property type="term" value="C:plasma membrane"/>
    <property type="evidence" value="ECO:0007669"/>
    <property type="project" value="UniProtKB-SubCell"/>
</dbReference>
<evidence type="ECO:0000259" key="10">
    <source>
        <dbReference type="PROSITE" id="PS50928"/>
    </source>
</evidence>
<evidence type="ECO:0000256" key="7">
    <source>
        <dbReference type="ARBA" id="ARBA00023112"/>
    </source>
</evidence>
<evidence type="ECO:0000256" key="8">
    <source>
        <dbReference type="ARBA" id="ARBA00023136"/>
    </source>
</evidence>
<dbReference type="Pfam" id="PF00528">
    <property type="entry name" value="BPD_transp_1"/>
    <property type="match status" value="1"/>
</dbReference>
<dbReference type="InterPro" id="IPR000515">
    <property type="entry name" value="MetI-like"/>
</dbReference>
<feature type="transmembrane region" description="Helical" evidence="9">
    <location>
        <begin position="97"/>
        <end position="118"/>
    </location>
</feature>
<evidence type="ECO:0000256" key="4">
    <source>
        <dbReference type="ARBA" id="ARBA00022596"/>
    </source>
</evidence>
<dbReference type="Gene3D" id="1.10.3720.10">
    <property type="entry name" value="MetI-like"/>
    <property type="match status" value="1"/>
</dbReference>
<feature type="transmembrane region" description="Helical" evidence="9">
    <location>
        <begin position="228"/>
        <end position="250"/>
    </location>
</feature>
<keyword evidence="6 9" id="KW-1133">Transmembrane helix</keyword>
<evidence type="ECO:0000256" key="6">
    <source>
        <dbReference type="ARBA" id="ARBA00022989"/>
    </source>
</evidence>
<dbReference type="Proteomes" id="UP000254047">
    <property type="component" value="Unassembled WGS sequence"/>
</dbReference>
<keyword evidence="4" id="KW-0533">Nickel</keyword>
<evidence type="ECO:0000313" key="12">
    <source>
        <dbReference type="EMBL" id="TGE15895.1"/>
    </source>
</evidence>
<feature type="transmembrane region" description="Helical" evidence="9">
    <location>
        <begin position="54"/>
        <end position="85"/>
    </location>
</feature>
<dbReference type="GO" id="GO:0055085">
    <property type="term" value="P:transmembrane transport"/>
    <property type="evidence" value="ECO:0007669"/>
    <property type="project" value="InterPro"/>
</dbReference>
<dbReference type="InterPro" id="IPR050366">
    <property type="entry name" value="BP-dependent_transpt_permease"/>
</dbReference>
<keyword evidence="3" id="KW-1003">Cell membrane</keyword>